<dbReference type="PANTHER" id="PTHR42703">
    <property type="entry name" value="NADH DEHYDROGENASE"/>
    <property type="match status" value="1"/>
</dbReference>
<dbReference type="RefSeq" id="WP_330128210.1">
    <property type="nucleotide sequence ID" value="NZ_JAUHLI010000005.1"/>
</dbReference>
<feature type="transmembrane region" description="Helical" evidence="8">
    <location>
        <begin position="292"/>
        <end position="313"/>
    </location>
</feature>
<evidence type="ECO:0000256" key="5">
    <source>
        <dbReference type="ARBA" id="ARBA00022989"/>
    </source>
</evidence>
<feature type="transmembrane region" description="Helical" evidence="8">
    <location>
        <begin position="126"/>
        <end position="145"/>
    </location>
</feature>
<accession>A0ABU7J3K4</accession>
<keyword evidence="5 8" id="KW-1133">Transmembrane helix</keyword>
<evidence type="ECO:0000313" key="11">
    <source>
        <dbReference type="Proteomes" id="UP001336314"/>
    </source>
</evidence>
<name>A0ABU7J3K4_9GAMM</name>
<evidence type="ECO:0000256" key="2">
    <source>
        <dbReference type="ARBA" id="ARBA00005346"/>
    </source>
</evidence>
<comment type="caution">
    <text evidence="10">The sequence shown here is derived from an EMBL/GenBank/DDBJ whole genome shotgun (WGS) entry which is preliminary data.</text>
</comment>
<dbReference type="InterPro" id="IPR050586">
    <property type="entry name" value="CPA3_Na-H_Antiporter_D"/>
</dbReference>
<feature type="transmembrane region" description="Helical" evidence="8">
    <location>
        <begin position="403"/>
        <end position="426"/>
    </location>
</feature>
<feature type="transmembrane region" description="Helical" evidence="8">
    <location>
        <begin position="28"/>
        <end position="52"/>
    </location>
</feature>
<feature type="transmembrane region" description="Helical" evidence="8">
    <location>
        <begin position="447"/>
        <end position="470"/>
    </location>
</feature>
<dbReference type="Pfam" id="PF00361">
    <property type="entry name" value="Proton_antipo_M"/>
    <property type="match status" value="1"/>
</dbReference>
<gene>
    <name evidence="10" type="ORF">QWY20_06445</name>
</gene>
<dbReference type="InterPro" id="IPR001750">
    <property type="entry name" value="ND/Mrp_TM"/>
</dbReference>
<dbReference type="EMBL" id="JAUHLI010000005">
    <property type="protein sequence ID" value="MEE2001088.1"/>
    <property type="molecule type" value="Genomic_DNA"/>
</dbReference>
<feature type="domain" description="NADH:quinone oxidoreductase/Mrp antiporter transmembrane" evidence="9">
    <location>
        <begin position="122"/>
        <end position="408"/>
    </location>
</feature>
<keyword evidence="4 7" id="KW-0812">Transmembrane</keyword>
<feature type="transmembrane region" description="Helical" evidence="8">
    <location>
        <begin position="157"/>
        <end position="181"/>
    </location>
</feature>
<feature type="transmembrane region" description="Helical" evidence="8">
    <location>
        <begin position="363"/>
        <end position="383"/>
    </location>
</feature>
<evidence type="ECO:0000313" key="10">
    <source>
        <dbReference type="EMBL" id="MEE2001088.1"/>
    </source>
</evidence>
<comment type="subcellular location">
    <subcellularLocation>
        <location evidence="1">Cell membrane</location>
        <topology evidence="1">Multi-pass membrane protein</topology>
    </subcellularLocation>
    <subcellularLocation>
        <location evidence="7">Membrane</location>
        <topology evidence="7">Multi-pass membrane protein</topology>
    </subcellularLocation>
</comment>
<evidence type="ECO:0000256" key="7">
    <source>
        <dbReference type="RuleBase" id="RU000320"/>
    </source>
</evidence>
<evidence type="ECO:0000256" key="6">
    <source>
        <dbReference type="ARBA" id="ARBA00023136"/>
    </source>
</evidence>
<evidence type="ECO:0000256" key="8">
    <source>
        <dbReference type="SAM" id="Phobius"/>
    </source>
</evidence>
<evidence type="ECO:0000256" key="4">
    <source>
        <dbReference type="ARBA" id="ARBA00022692"/>
    </source>
</evidence>
<organism evidence="10 11">
    <name type="scientific">Alkalimonas cellulosilytica</name>
    <dbReference type="NCBI Taxonomy" id="3058395"/>
    <lineage>
        <taxon>Bacteria</taxon>
        <taxon>Pseudomonadati</taxon>
        <taxon>Pseudomonadota</taxon>
        <taxon>Gammaproteobacteria</taxon>
        <taxon>Alkalimonas</taxon>
    </lineage>
</organism>
<proteinExistence type="inferred from homology"/>
<feature type="transmembrane region" description="Helical" evidence="8">
    <location>
        <begin position="265"/>
        <end position="285"/>
    </location>
</feature>
<sequence length="472" mass="50862">MNYALAAVLVPLFAAVLALCWRRQAAWLVWLSTLFSLLLALAALWQVVTAGPATMQLGGWQTGLAIRWQLNELSALLLLMTALIHSLVTSYSLSQWRDAGLSSDFWPLSALLQAALSSLFLSVDLFNWYVTLELLGLAAVALVLLSGKKALQAAMRYLMLSLAASLCYLLGVALLYGHYGWLDVPQLAVAVSEQPVDHRLALWLLTAGLMLKAALWPLHIWLPAAHAAAPAPVSALLSALVVKGPLFMLYMIWSQLAGPELAVTGSWLFLLTGSMALLAGGWSALRTPYAKVMVAYSTVAQLGYGLLALGLILQLNDPAFTQALFLFVLAHALAKTSTFLAVGEMQLRLGGKRLSTFRGASQTMPLAMFAVAVAGGSLIGLPPSGGFVAKWHLLLPLWHHSQLWWLLPVILAGTLLSAAYIFRLVVLAFNRARPVSPDFAPALLPQWLALLPALLVWMLAFASGTLLSWLGG</sequence>
<comment type="similarity">
    <text evidence="2">Belongs to the CPA3 antiporters (TC 2.A.63) subunit D family.</text>
</comment>
<keyword evidence="6 8" id="KW-0472">Membrane</keyword>
<feature type="transmembrane region" description="Helical" evidence="8">
    <location>
        <begin position="201"/>
        <end position="222"/>
    </location>
</feature>
<keyword evidence="3" id="KW-1003">Cell membrane</keyword>
<evidence type="ECO:0000259" key="9">
    <source>
        <dbReference type="Pfam" id="PF00361"/>
    </source>
</evidence>
<protein>
    <submittedName>
        <fullName evidence="10">Proton-conducting transporter membrane subunit</fullName>
    </submittedName>
</protein>
<evidence type="ECO:0000256" key="1">
    <source>
        <dbReference type="ARBA" id="ARBA00004651"/>
    </source>
</evidence>
<dbReference type="Proteomes" id="UP001336314">
    <property type="component" value="Unassembled WGS sequence"/>
</dbReference>
<reference evidence="10 11" key="1">
    <citation type="submission" date="2023-07" db="EMBL/GenBank/DDBJ databases">
        <title>Alkalimonas sp., MEB108 novel, alkaliphilic bacterium isolated from Lonar Lake, India.</title>
        <authorList>
            <person name="Joshi A."/>
            <person name="Thite S."/>
        </authorList>
    </citation>
    <scope>NUCLEOTIDE SEQUENCE [LARGE SCALE GENOMIC DNA]</scope>
    <source>
        <strain evidence="10 11">MEB108</strain>
    </source>
</reference>
<feature type="transmembrane region" description="Helical" evidence="8">
    <location>
        <begin position="319"/>
        <end position="342"/>
    </location>
</feature>
<feature type="transmembrane region" description="Helical" evidence="8">
    <location>
        <begin position="234"/>
        <end position="253"/>
    </location>
</feature>
<keyword evidence="11" id="KW-1185">Reference proteome</keyword>
<evidence type="ECO:0000256" key="3">
    <source>
        <dbReference type="ARBA" id="ARBA00022475"/>
    </source>
</evidence>
<dbReference type="PANTHER" id="PTHR42703:SF1">
    <property type="entry name" value="NA(+)_H(+) ANTIPORTER SUBUNIT D1"/>
    <property type="match status" value="1"/>
</dbReference>
<dbReference type="PRINTS" id="PR01434">
    <property type="entry name" value="NADHDHGNASE5"/>
</dbReference>